<dbReference type="EMBL" id="KK583302">
    <property type="protein sequence ID" value="KDO20806.1"/>
    <property type="molecule type" value="Genomic_DNA"/>
</dbReference>
<dbReference type="Gene3D" id="3.80.10.10">
    <property type="entry name" value="Ribonuclease Inhibitor"/>
    <property type="match status" value="2"/>
</dbReference>
<dbReference type="OrthoDB" id="188902at2759"/>
<dbReference type="InterPro" id="IPR032675">
    <property type="entry name" value="LRR_dom_sf"/>
</dbReference>
<dbReference type="GO" id="GO:0005829">
    <property type="term" value="C:cytosol"/>
    <property type="evidence" value="ECO:0007669"/>
    <property type="project" value="TreeGrafter"/>
</dbReference>
<dbReference type="VEuPathDB" id="FungiDB:SPRG_13622"/>
<dbReference type="OMA" id="HCTALTH"/>
<dbReference type="GO" id="GO:0006913">
    <property type="term" value="P:nucleocytoplasmic transport"/>
    <property type="evidence" value="ECO:0007669"/>
    <property type="project" value="TreeGrafter"/>
</dbReference>
<name>A0A067C2N5_SAPPC</name>
<dbReference type="SUPFAM" id="SSF52047">
    <property type="entry name" value="RNI-like"/>
    <property type="match status" value="1"/>
</dbReference>
<evidence type="ECO:0000313" key="5">
    <source>
        <dbReference type="Proteomes" id="UP000030745"/>
    </source>
</evidence>
<evidence type="ECO:0000313" key="4">
    <source>
        <dbReference type="EMBL" id="KDO20806.1"/>
    </source>
</evidence>
<dbReference type="AlphaFoldDB" id="A0A067C2N5"/>
<dbReference type="Pfam" id="PF13516">
    <property type="entry name" value="LRR_6"/>
    <property type="match status" value="3"/>
</dbReference>
<dbReference type="GO" id="GO:0031267">
    <property type="term" value="F:small GTPase binding"/>
    <property type="evidence" value="ECO:0007669"/>
    <property type="project" value="TreeGrafter"/>
</dbReference>
<dbReference type="GO" id="GO:0048471">
    <property type="term" value="C:perinuclear region of cytoplasm"/>
    <property type="evidence" value="ECO:0007669"/>
    <property type="project" value="TreeGrafter"/>
</dbReference>
<proteinExistence type="predicted"/>
<dbReference type="GO" id="GO:0005634">
    <property type="term" value="C:nucleus"/>
    <property type="evidence" value="ECO:0007669"/>
    <property type="project" value="TreeGrafter"/>
</dbReference>
<dbReference type="Proteomes" id="UP000030745">
    <property type="component" value="Unassembled WGS sequence"/>
</dbReference>
<keyword evidence="2" id="KW-0433">Leucine-rich repeat</keyword>
<protein>
    <recommendedName>
        <fullName evidence="6">F-box domain-containing protein</fullName>
    </recommendedName>
</protein>
<dbReference type="RefSeq" id="XP_012208465.1">
    <property type="nucleotide sequence ID" value="XM_012353075.1"/>
</dbReference>
<sequence length="584" mass="62894">MTKRTRVAAPDLAPELLEAIVAFVPRQHDVHVLLASLPAAQLSTPLLGLRMLFVALYRGRLGVDSVTLWPRLCLPHALPDESALLAHLSAALSLYHSTVALSWSSARVVVPASTSVALTLPSPVPFASWPSERLTALSVTLNPRAAWTRGALFELCTGLRHLPMLSRLCVHWAHAAEDFSCLLQAITHSHVVDLELQFARDDRMSWNADAVTTIASWLQARPVTALTLGYLKVDEPSVAAFCAALHACRTLQSLSLDQGALAHAYFVDAHVPPTLTSLVVHGCRYAGMRSIMACLQHAQLEVLCLSFRMHERRKDDELLRFVTETLPTLTRLQSLDLPHYSFCPASVAAYASLAPQLRDLNFETGQIKTQVGADALRAALPRCATTLRRFKMSNLLYGTLAMTRALGHCTALTHVMLRGSRLGVDGAVTIAAAMASLPLLEELNLSSNAIGSEGAIAIADAAITHCHRLLDLNLKTNDITYDGAAALSRLLPQLVSLEIGLNQIGQEGARALALAIPSSVALRWLGLAYNVIGVDGLLAIIEAVAMAACPWQRIGASATGMDDAELAACREAISRLPYPHALVL</sequence>
<evidence type="ECO:0000256" key="2">
    <source>
        <dbReference type="ARBA" id="ARBA00022614"/>
    </source>
</evidence>
<keyword evidence="3" id="KW-0677">Repeat</keyword>
<dbReference type="SMART" id="SM00368">
    <property type="entry name" value="LRR_RI"/>
    <property type="match status" value="4"/>
</dbReference>
<organism evidence="4 5">
    <name type="scientific">Saprolegnia parasitica (strain CBS 223.65)</name>
    <dbReference type="NCBI Taxonomy" id="695850"/>
    <lineage>
        <taxon>Eukaryota</taxon>
        <taxon>Sar</taxon>
        <taxon>Stramenopiles</taxon>
        <taxon>Oomycota</taxon>
        <taxon>Saprolegniomycetes</taxon>
        <taxon>Saprolegniales</taxon>
        <taxon>Saprolegniaceae</taxon>
        <taxon>Saprolegnia</taxon>
    </lineage>
</organism>
<dbReference type="KEGG" id="spar:SPRG_13622"/>
<dbReference type="InterPro" id="IPR001611">
    <property type="entry name" value="Leu-rich_rpt"/>
</dbReference>
<dbReference type="PANTHER" id="PTHR24113">
    <property type="entry name" value="RAN GTPASE-ACTIVATING PROTEIN 1"/>
    <property type="match status" value="1"/>
</dbReference>
<accession>A0A067C2N5</accession>
<evidence type="ECO:0008006" key="6">
    <source>
        <dbReference type="Google" id="ProtNLM"/>
    </source>
</evidence>
<gene>
    <name evidence="4" type="ORF">SPRG_13622</name>
</gene>
<dbReference type="GO" id="GO:0005096">
    <property type="term" value="F:GTPase activator activity"/>
    <property type="evidence" value="ECO:0007669"/>
    <property type="project" value="UniProtKB-KW"/>
</dbReference>
<dbReference type="GeneID" id="24135488"/>
<reference evidence="4 5" key="1">
    <citation type="journal article" date="2013" name="PLoS Genet.">
        <title>Distinctive expansion of potential virulence genes in the genome of the oomycete fish pathogen Saprolegnia parasitica.</title>
        <authorList>
            <person name="Jiang R.H."/>
            <person name="de Bruijn I."/>
            <person name="Haas B.J."/>
            <person name="Belmonte R."/>
            <person name="Lobach L."/>
            <person name="Christie J."/>
            <person name="van den Ackerveken G."/>
            <person name="Bottin A."/>
            <person name="Bulone V."/>
            <person name="Diaz-Moreno S.M."/>
            <person name="Dumas B."/>
            <person name="Fan L."/>
            <person name="Gaulin E."/>
            <person name="Govers F."/>
            <person name="Grenville-Briggs L.J."/>
            <person name="Horner N.R."/>
            <person name="Levin J.Z."/>
            <person name="Mammella M."/>
            <person name="Meijer H.J."/>
            <person name="Morris P."/>
            <person name="Nusbaum C."/>
            <person name="Oome S."/>
            <person name="Phillips A.J."/>
            <person name="van Rooyen D."/>
            <person name="Rzeszutek E."/>
            <person name="Saraiva M."/>
            <person name="Secombes C.J."/>
            <person name="Seidl M.F."/>
            <person name="Snel B."/>
            <person name="Stassen J.H."/>
            <person name="Sykes S."/>
            <person name="Tripathy S."/>
            <person name="van den Berg H."/>
            <person name="Vega-Arreguin J.C."/>
            <person name="Wawra S."/>
            <person name="Young S.K."/>
            <person name="Zeng Q."/>
            <person name="Dieguez-Uribeondo J."/>
            <person name="Russ C."/>
            <person name="Tyler B.M."/>
            <person name="van West P."/>
        </authorList>
    </citation>
    <scope>NUCLEOTIDE SEQUENCE [LARGE SCALE GENOMIC DNA]</scope>
    <source>
        <strain evidence="4 5">CBS 223.65</strain>
    </source>
</reference>
<dbReference type="PANTHER" id="PTHR24113:SF12">
    <property type="entry name" value="RAN GTPASE-ACTIVATING PROTEIN 1"/>
    <property type="match status" value="1"/>
</dbReference>
<evidence type="ECO:0000256" key="3">
    <source>
        <dbReference type="ARBA" id="ARBA00022737"/>
    </source>
</evidence>
<keyword evidence="1" id="KW-0343">GTPase activation</keyword>
<evidence type="ECO:0000256" key="1">
    <source>
        <dbReference type="ARBA" id="ARBA00022468"/>
    </source>
</evidence>
<keyword evidence="5" id="KW-1185">Reference proteome</keyword>
<dbReference type="InterPro" id="IPR027038">
    <property type="entry name" value="RanGap"/>
</dbReference>